<evidence type="ECO:0000259" key="1">
    <source>
        <dbReference type="Pfam" id="PF13860"/>
    </source>
</evidence>
<feature type="domain" description="FlgD/Vpr Ig-like" evidence="1">
    <location>
        <begin position="66"/>
        <end position="123"/>
    </location>
</feature>
<accession>A0A938BNH3</accession>
<dbReference type="Proteomes" id="UP000748308">
    <property type="component" value="Unassembled WGS sequence"/>
</dbReference>
<sequence>GSCFSVDISADGTAVLAGGKAVHAREMGSGGWVMAIDLGDPAGLVWTPGDARPPAYRATPNPALGTTRIELAGAAAGSAGRLHIWSADGRFVRALTPEPAAAAWVWDGTDGQGRRVAPGAYFVRRPAALASGGAAAVPARIVRLP</sequence>
<dbReference type="AlphaFoldDB" id="A0A938BNH3"/>
<dbReference type="InterPro" id="IPR025965">
    <property type="entry name" value="FlgD/Vpr_Ig-like"/>
</dbReference>
<comment type="caution">
    <text evidence="2">The sequence shown here is derived from an EMBL/GenBank/DDBJ whole genome shotgun (WGS) entry which is preliminary data.</text>
</comment>
<dbReference type="Gene3D" id="2.60.40.4070">
    <property type="match status" value="1"/>
</dbReference>
<evidence type="ECO:0000313" key="3">
    <source>
        <dbReference type="Proteomes" id="UP000748308"/>
    </source>
</evidence>
<gene>
    <name evidence="2" type="ORF">FJY75_05100</name>
</gene>
<reference evidence="2" key="1">
    <citation type="submission" date="2019-03" db="EMBL/GenBank/DDBJ databases">
        <title>Lake Tanganyika Metagenome-Assembled Genomes (MAGs).</title>
        <authorList>
            <person name="Tran P."/>
        </authorList>
    </citation>
    <scope>NUCLEOTIDE SEQUENCE</scope>
    <source>
        <strain evidence="2">M_DeepCast_400m_m2_100</strain>
    </source>
</reference>
<proteinExistence type="predicted"/>
<dbReference type="EMBL" id="VGIY01000090">
    <property type="protein sequence ID" value="MBM3317208.1"/>
    <property type="molecule type" value="Genomic_DNA"/>
</dbReference>
<name>A0A938BNH3_UNCEI</name>
<organism evidence="2 3">
    <name type="scientific">Eiseniibacteriota bacterium</name>
    <dbReference type="NCBI Taxonomy" id="2212470"/>
    <lineage>
        <taxon>Bacteria</taxon>
        <taxon>Candidatus Eiseniibacteriota</taxon>
    </lineage>
</organism>
<evidence type="ECO:0000313" key="2">
    <source>
        <dbReference type="EMBL" id="MBM3317208.1"/>
    </source>
</evidence>
<feature type="non-terminal residue" evidence="2">
    <location>
        <position position="1"/>
    </location>
</feature>
<dbReference type="Pfam" id="PF13860">
    <property type="entry name" value="FlgD_ig"/>
    <property type="match status" value="1"/>
</dbReference>
<protein>
    <recommendedName>
        <fullName evidence="1">FlgD/Vpr Ig-like domain-containing protein</fullName>
    </recommendedName>
</protein>